<dbReference type="InterPro" id="IPR018117">
    <property type="entry name" value="C5_DNA_meth_AS"/>
</dbReference>
<keyword evidence="2 6" id="KW-0808">Transferase</keyword>
<evidence type="ECO:0000256" key="8">
    <source>
        <dbReference type="RuleBase" id="RU000417"/>
    </source>
</evidence>
<feature type="active site" evidence="6">
    <location>
        <position position="120"/>
    </location>
</feature>
<dbReference type="InterPro" id="IPR001525">
    <property type="entry name" value="C5_MeTfrase"/>
</dbReference>
<dbReference type="PANTHER" id="PTHR10629:SF50">
    <property type="entry name" value="DNA (CYTOSINE-5)-METHYLTRANSFERASE CMT3"/>
    <property type="match status" value="1"/>
</dbReference>
<dbReference type="NCBIfam" id="TIGR00675">
    <property type="entry name" value="dcm"/>
    <property type="match status" value="1"/>
</dbReference>
<protein>
    <recommendedName>
        <fullName evidence="8">Cytosine-specific methyltransferase</fullName>
        <ecNumber evidence="8">2.1.1.37</ecNumber>
    </recommendedName>
</protein>
<accession>A0ABS8KBD0</accession>
<evidence type="ECO:0000256" key="7">
    <source>
        <dbReference type="RuleBase" id="RU000416"/>
    </source>
</evidence>
<dbReference type="SUPFAM" id="SSF53335">
    <property type="entry name" value="S-adenosyl-L-methionine-dependent methyltransferases"/>
    <property type="match status" value="1"/>
</dbReference>
<keyword evidence="3 6" id="KW-0949">S-adenosyl-L-methionine</keyword>
<dbReference type="EC" id="2.1.1.37" evidence="8"/>
<dbReference type="InterPro" id="IPR029063">
    <property type="entry name" value="SAM-dependent_MTases_sf"/>
</dbReference>
<sequence>MLKILKVVGKLEYPSGWRAVIRFLGKRVREVRLNPGMRFRTRLETATDEKMRFAGLFAGIGGFELGLARAGHSSGLLCDVNVAAEAVLKRHFADVPYHSDITTLRSLPSDIDAICAGFPCQDLSQAGRGAGLDGQKSGLIAEVFRLLSRRRIPTVVIENVPFMLQLTGGAAMRAIADEFERRGYRWAYRVVDTFAFGLPQRRERVFMVASREIDPAEVLLADENTLTRPKTDVGRIAHGFYWTEGLTGLGWAVDSIPTLKNGSTIGIPSPPAVLLPDGKIVKPSIRDAERLQGFAPGWTEPAENAVRPSFRWSLVGSAVSVPVARWLGQRLSDPGTYNRQLDGEFPASGRIPRAARFDGKRRYQVSIGVDPLGHRPPSLSEFLMDEGDSLSLKAALGFLTRTRRAKLKFDDAFIAAVERHVELLGGEIPPRIERQLELLPA</sequence>
<reference evidence="9 10" key="1">
    <citation type="submission" date="2021-11" db="EMBL/GenBank/DDBJ databases">
        <authorList>
            <person name="Oh E.-T."/>
            <person name="Kim S.-B."/>
        </authorList>
    </citation>
    <scope>NUCLEOTIDE SEQUENCE [LARGE SCALE GENOMIC DNA]</scope>
    <source>
        <strain evidence="9 10">MMS20-SJTN17</strain>
    </source>
</reference>
<name>A0ABS8KBD0_9BURK</name>
<dbReference type="Pfam" id="PF00145">
    <property type="entry name" value="DNA_methylase"/>
    <property type="match status" value="1"/>
</dbReference>
<dbReference type="Proteomes" id="UP001430614">
    <property type="component" value="Unassembled WGS sequence"/>
</dbReference>
<evidence type="ECO:0000256" key="6">
    <source>
        <dbReference type="PROSITE-ProRule" id="PRU01016"/>
    </source>
</evidence>
<dbReference type="PROSITE" id="PS51679">
    <property type="entry name" value="SAM_MT_C5"/>
    <property type="match status" value="1"/>
</dbReference>
<gene>
    <name evidence="9" type="ORF">LJ655_08995</name>
</gene>
<organism evidence="9 10">
    <name type="scientific">Paraburkholderia translucens</name>
    <dbReference type="NCBI Taxonomy" id="2886945"/>
    <lineage>
        <taxon>Bacteria</taxon>
        <taxon>Pseudomonadati</taxon>
        <taxon>Pseudomonadota</taxon>
        <taxon>Betaproteobacteria</taxon>
        <taxon>Burkholderiales</taxon>
        <taxon>Burkholderiaceae</taxon>
        <taxon>Paraburkholderia</taxon>
    </lineage>
</organism>
<dbReference type="GO" id="GO:0008168">
    <property type="term" value="F:methyltransferase activity"/>
    <property type="evidence" value="ECO:0007669"/>
    <property type="project" value="UniProtKB-KW"/>
</dbReference>
<dbReference type="PRINTS" id="PR00105">
    <property type="entry name" value="C5METTRFRASE"/>
</dbReference>
<keyword evidence="4" id="KW-0680">Restriction system</keyword>
<dbReference type="PANTHER" id="PTHR10629">
    <property type="entry name" value="CYTOSINE-SPECIFIC METHYLTRANSFERASE"/>
    <property type="match status" value="1"/>
</dbReference>
<dbReference type="EMBL" id="JAJITC010000004">
    <property type="protein sequence ID" value="MCC8402028.1"/>
    <property type="molecule type" value="Genomic_DNA"/>
</dbReference>
<dbReference type="GO" id="GO:0032259">
    <property type="term" value="P:methylation"/>
    <property type="evidence" value="ECO:0007669"/>
    <property type="project" value="UniProtKB-KW"/>
</dbReference>
<dbReference type="Gene3D" id="3.40.50.150">
    <property type="entry name" value="Vaccinia Virus protein VP39"/>
    <property type="match status" value="1"/>
</dbReference>
<dbReference type="PROSITE" id="PS00094">
    <property type="entry name" value="C5_MTASE_1"/>
    <property type="match status" value="1"/>
</dbReference>
<keyword evidence="1 6" id="KW-0489">Methyltransferase</keyword>
<evidence type="ECO:0000256" key="4">
    <source>
        <dbReference type="ARBA" id="ARBA00022747"/>
    </source>
</evidence>
<comment type="caution">
    <text evidence="9">The sequence shown here is derived from an EMBL/GenBank/DDBJ whole genome shotgun (WGS) entry which is preliminary data.</text>
</comment>
<evidence type="ECO:0000313" key="9">
    <source>
        <dbReference type="EMBL" id="MCC8402028.1"/>
    </source>
</evidence>
<dbReference type="InterPro" id="IPR050390">
    <property type="entry name" value="C5-Methyltransferase"/>
</dbReference>
<dbReference type="RefSeq" id="WP_230560903.1">
    <property type="nucleotide sequence ID" value="NZ_JAJITC010000004.1"/>
</dbReference>
<comment type="catalytic activity">
    <reaction evidence="5 8">
        <text>a 2'-deoxycytidine in DNA + S-adenosyl-L-methionine = a 5-methyl-2'-deoxycytidine in DNA + S-adenosyl-L-homocysteine + H(+)</text>
        <dbReference type="Rhea" id="RHEA:13681"/>
        <dbReference type="Rhea" id="RHEA-COMP:11369"/>
        <dbReference type="Rhea" id="RHEA-COMP:11370"/>
        <dbReference type="ChEBI" id="CHEBI:15378"/>
        <dbReference type="ChEBI" id="CHEBI:57856"/>
        <dbReference type="ChEBI" id="CHEBI:59789"/>
        <dbReference type="ChEBI" id="CHEBI:85452"/>
        <dbReference type="ChEBI" id="CHEBI:85454"/>
        <dbReference type="EC" id="2.1.1.37"/>
    </reaction>
</comment>
<comment type="similarity">
    <text evidence="6 7">Belongs to the class I-like SAM-binding methyltransferase superfamily. C5-methyltransferase family.</text>
</comment>
<proteinExistence type="inferred from homology"/>
<keyword evidence="10" id="KW-1185">Reference proteome</keyword>
<evidence type="ECO:0000256" key="5">
    <source>
        <dbReference type="ARBA" id="ARBA00047422"/>
    </source>
</evidence>
<evidence type="ECO:0000313" key="10">
    <source>
        <dbReference type="Proteomes" id="UP001430614"/>
    </source>
</evidence>
<evidence type="ECO:0000256" key="2">
    <source>
        <dbReference type="ARBA" id="ARBA00022679"/>
    </source>
</evidence>
<evidence type="ECO:0000256" key="3">
    <source>
        <dbReference type="ARBA" id="ARBA00022691"/>
    </source>
</evidence>
<evidence type="ECO:0000256" key="1">
    <source>
        <dbReference type="ARBA" id="ARBA00022603"/>
    </source>
</evidence>